<proteinExistence type="predicted"/>
<dbReference type="InterPro" id="IPR036885">
    <property type="entry name" value="SWIB_MDM2_dom_sf"/>
</dbReference>
<sequence>MILGLGFGKEGKGRVWWRLKVRVLGREREEDIGGEWFCSGGRGGLWRRGRLWWGGLGASGRGRGEGGDSGAREGWVIRVYEGRMRINWGIQQNSNLAVDELENCYVKTWINPTNKREICCDERLKTLFEGKDKVGFLEIGKLLSRHFVKTN</sequence>
<dbReference type="Pfam" id="PF02201">
    <property type="entry name" value="SWIB"/>
    <property type="match status" value="1"/>
</dbReference>
<dbReference type="CDD" id="cd10567">
    <property type="entry name" value="SWIB-MDM2_like"/>
    <property type="match status" value="1"/>
</dbReference>
<evidence type="ECO:0000313" key="2">
    <source>
        <dbReference type="EMBL" id="THG00903.1"/>
    </source>
</evidence>
<dbReference type="EMBL" id="SDRB02011560">
    <property type="protein sequence ID" value="THG00903.1"/>
    <property type="molecule type" value="Genomic_DNA"/>
</dbReference>
<protein>
    <recommendedName>
        <fullName evidence="1">DM2 domain-containing protein</fullName>
    </recommendedName>
</protein>
<gene>
    <name evidence="2" type="ORF">TEA_015279</name>
</gene>
<name>A0A4S4DE25_CAMSN</name>
<dbReference type="AlphaFoldDB" id="A0A4S4DE25"/>
<dbReference type="SUPFAM" id="SSF47592">
    <property type="entry name" value="SWIB/MDM2 domain"/>
    <property type="match status" value="1"/>
</dbReference>
<evidence type="ECO:0000259" key="1">
    <source>
        <dbReference type="Pfam" id="PF02201"/>
    </source>
</evidence>
<reference evidence="2 3" key="1">
    <citation type="journal article" date="2018" name="Proc. Natl. Acad. Sci. U.S.A.">
        <title>Draft genome sequence of Camellia sinensis var. sinensis provides insights into the evolution of the tea genome and tea quality.</title>
        <authorList>
            <person name="Wei C."/>
            <person name="Yang H."/>
            <person name="Wang S."/>
            <person name="Zhao J."/>
            <person name="Liu C."/>
            <person name="Gao L."/>
            <person name="Xia E."/>
            <person name="Lu Y."/>
            <person name="Tai Y."/>
            <person name="She G."/>
            <person name="Sun J."/>
            <person name="Cao H."/>
            <person name="Tong W."/>
            <person name="Gao Q."/>
            <person name="Li Y."/>
            <person name="Deng W."/>
            <person name="Jiang X."/>
            <person name="Wang W."/>
            <person name="Chen Q."/>
            <person name="Zhang S."/>
            <person name="Li H."/>
            <person name="Wu J."/>
            <person name="Wang P."/>
            <person name="Li P."/>
            <person name="Shi C."/>
            <person name="Zheng F."/>
            <person name="Jian J."/>
            <person name="Huang B."/>
            <person name="Shan D."/>
            <person name="Shi M."/>
            <person name="Fang C."/>
            <person name="Yue Y."/>
            <person name="Li F."/>
            <person name="Li D."/>
            <person name="Wei S."/>
            <person name="Han B."/>
            <person name="Jiang C."/>
            <person name="Yin Y."/>
            <person name="Xia T."/>
            <person name="Zhang Z."/>
            <person name="Bennetzen J.L."/>
            <person name="Zhao S."/>
            <person name="Wan X."/>
        </authorList>
    </citation>
    <scope>NUCLEOTIDE SEQUENCE [LARGE SCALE GENOMIC DNA]</scope>
    <source>
        <strain evidence="3">cv. Shuchazao</strain>
        <tissue evidence="2">Leaf</tissue>
    </source>
</reference>
<feature type="domain" description="DM2" evidence="1">
    <location>
        <begin position="111"/>
        <end position="147"/>
    </location>
</feature>
<keyword evidence="3" id="KW-1185">Reference proteome</keyword>
<dbReference type="Gene3D" id="1.10.245.10">
    <property type="entry name" value="SWIB/MDM2 domain"/>
    <property type="match status" value="1"/>
</dbReference>
<accession>A0A4S4DE25</accession>
<dbReference type="STRING" id="542762.A0A4S4DE25"/>
<comment type="caution">
    <text evidence="2">The sequence shown here is derived from an EMBL/GenBank/DDBJ whole genome shotgun (WGS) entry which is preliminary data.</text>
</comment>
<organism evidence="2 3">
    <name type="scientific">Camellia sinensis var. sinensis</name>
    <name type="common">China tea</name>
    <dbReference type="NCBI Taxonomy" id="542762"/>
    <lineage>
        <taxon>Eukaryota</taxon>
        <taxon>Viridiplantae</taxon>
        <taxon>Streptophyta</taxon>
        <taxon>Embryophyta</taxon>
        <taxon>Tracheophyta</taxon>
        <taxon>Spermatophyta</taxon>
        <taxon>Magnoliopsida</taxon>
        <taxon>eudicotyledons</taxon>
        <taxon>Gunneridae</taxon>
        <taxon>Pentapetalae</taxon>
        <taxon>asterids</taxon>
        <taxon>Ericales</taxon>
        <taxon>Theaceae</taxon>
        <taxon>Camellia</taxon>
    </lineage>
</organism>
<evidence type="ECO:0000313" key="3">
    <source>
        <dbReference type="Proteomes" id="UP000306102"/>
    </source>
</evidence>
<dbReference type="Proteomes" id="UP000306102">
    <property type="component" value="Unassembled WGS sequence"/>
</dbReference>
<dbReference type="InterPro" id="IPR003121">
    <property type="entry name" value="SWIB_MDM2_domain"/>
</dbReference>